<reference evidence="2 3" key="1">
    <citation type="journal article" date="2019" name="Nat. Med.">
        <title>A library of human gut bacterial isolates paired with longitudinal multiomics data enables mechanistic microbiome research.</title>
        <authorList>
            <person name="Poyet M."/>
            <person name="Groussin M."/>
            <person name="Gibbons S.M."/>
            <person name="Avila-Pacheco J."/>
            <person name="Jiang X."/>
            <person name="Kearney S.M."/>
            <person name="Perrotta A.R."/>
            <person name="Berdy B."/>
            <person name="Zhao S."/>
            <person name="Lieberman T.D."/>
            <person name="Swanson P.K."/>
            <person name="Smith M."/>
            <person name="Roesemann S."/>
            <person name="Alexander J.E."/>
            <person name="Rich S.A."/>
            <person name="Livny J."/>
            <person name="Vlamakis H."/>
            <person name="Clish C."/>
            <person name="Bullock K."/>
            <person name="Deik A."/>
            <person name="Scott J."/>
            <person name="Pierce K.A."/>
            <person name="Xavier R.J."/>
            <person name="Alm E.J."/>
        </authorList>
    </citation>
    <scope>NUCLEOTIDE SEQUENCE [LARGE SCALE GENOMIC DNA]</scope>
    <source>
        <strain evidence="2 3">BIOML-A163</strain>
    </source>
</reference>
<protein>
    <submittedName>
        <fullName evidence="2">Phosphodiester glycosidase family protein</fullName>
    </submittedName>
</protein>
<comment type="caution">
    <text evidence="2">The sequence shown here is derived from an EMBL/GenBank/DDBJ whole genome shotgun (WGS) entry which is preliminary data.</text>
</comment>
<gene>
    <name evidence="2" type="ORF">F3D71_21230</name>
</gene>
<dbReference type="PANTHER" id="PTHR40446:SF2">
    <property type="entry name" value="N-ACETYLGLUCOSAMINE-1-PHOSPHODIESTER ALPHA-N-ACETYLGLUCOSAMINIDASE"/>
    <property type="match status" value="1"/>
</dbReference>
<dbReference type="Proteomes" id="UP000323717">
    <property type="component" value="Unassembled WGS sequence"/>
</dbReference>
<feature type="non-terminal residue" evidence="2">
    <location>
        <position position="1"/>
    </location>
</feature>
<evidence type="ECO:0000259" key="1">
    <source>
        <dbReference type="Pfam" id="PF09992"/>
    </source>
</evidence>
<evidence type="ECO:0000313" key="3">
    <source>
        <dbReference type="Proteomes" id="UP000323717"/>
    </source>
</evidence>
<dbReference type="EMBL" id="VWLE01000396">
    <property type="protein sequence ID" value="KAA3943933.1"/>
    <property type="molecule type" value="Genomic_DNA"/>
</dbReference>
<keyword evidence="2" id="KW-0326">Glycosidase</keyword>
<dbReference type="AlphaFoldDB" id="A0A5M5C0M9"/>
<evidence type="ECO:0000313" key="2">
    <source>
        <dbReference type="EMBL" id="KAA3943933.1"/>
    </source>
</evidence>
<dbReference type="PANTHER" id="PTHR40446">
    <property type="entry name" value="N-ACETYLGLUCOSAMINE-1-PHOSPHODIESTER ALPHA-N-ACETYLGLUCOSAMINIDASE"/>
    <property type="match status" value="1"/>
</dbReference>
<keyword evidence="2" id="KW-0378">Hydrolase</keyword>
<feature type="domain" description="Phosphodiester glycosidase" evidence="1">
    <location>
        <begin position="1"/>
        <end position="55"/>
    </location>
</feature>
<dbReference type="Pfam" id="PF09992">
    <property type="entry name" value="NAGPA"/>
    <property type="match status" value="1"/>
</dbReference>
<organism evidence="2 3">
    <name type="scientific">Bacteroides ovatus</name>
    <dbReference type="NCBI Taxonomy" id="28116"/>
    <lineage>
        <taxon>Bacteria</taxon>
        <taxon>Pseudomonadati</taxon>
        <taxon>Bacteroidota</taxon>
        <taxon>Bacteroidia</taxon>
        <taxon>Bacteroidales</taxon>
        <taxon>Bacteroidaceae</taxon>
        <taxon>Bacteroides</taxon>
    </lineage>
</organism>
<proteinExistence type="predicted"/>
<sequence>KGMNMAMMANILKSLGCVDAMNLDGGGSTCMLVNGQPVIKPSAGAQRAITTAVALK</sequence>
<dbReference type="GO" id="GO:0016798">
    <property type="term" value="F:hydrolase activity, acting on glycosyl bonds"/>
    <property type="evidence" value="ECO:0007669"/>
    <property type="project" value="UniProtKB-KW"/>
</dbReference>
<dbReference type="InterPro" id="IPR018711">
    <property type="entry name" value="NAGPA"/>
</dbReference>
<accession>A0A5M5C0M9</accession>
<name>A0A5M5C0M9_BACOV</name>